<dbReference type="InterPro" id="IPR005561">
    <property type="entry name" value="ANTAR"/>
</dbReference>
<feature type="domain" description="ANTAR" evidence="2">
    <location>
        <begin position="29"/>
        <end position="84"/>
    </location>
</feature>
<sequence>MGFIDNTRTAFADGAAGGLEFDSSSPSRVDDVVSPALVGEAMIERAKSFVVVAKRVDDDEAAQILLDAADKANVPMRVAADQVMTALEHDDVRGGITPDMLVHALDCVRPVEPAPSWDPVPAGPADPADPTGHPAPQAA</sequence>
<keyword evidence="4" id="KW-1185">Reference proteome</keyword>
<dbReference type="EMBL" id="JBHSFI010000001">
    <property type="protein sequence ID" value="MFC4626877.1"/>
    <property type="molecule type" value="Genomic_DNA"/>
</dbReference>
<feature type="compositionally biased region" description="Pro residues" evidence="1">
    <location>
        <begin position="112"/>
        <end position="124"/>
    </location>
</feature>
<evidence type="ECO:0000313" key="4">
    <source>
        <dbReference type="Proteomes" id="UP001596011"/>
    </source>
</evidence>
<gene>
    <name evidence="3" type="ORF">ACFO6V_01445</name>
</gene>
<comment type="caution">
    <text evidence="3">The sequence shown here is derived from an EMBL/GenBank/DDBJ whole genome shotgun (WGS) entry which is preliminary data.</text>
</comment>
<accession>A0ABV9HAW2</accession>
<evidence type="ECO:0000259" key="2">
    <source>
        <dbReference type="SMART" id="SM01012"/>
    </source>
</evidence>
<reference evidence="4" key="1">
    <citation type="journal article" date="2019" name="Int. J. Syst. Evol. Microbiol.">
        <title>The Global Catalogue of Microorganisms (GCM) 10K type strain sequencing project: providing services to taxonomists for standard genome sequencing and annotation.</title>
        <authorList>
            <consortium name="The Broad Institute Genomics Platform"/>
            <consortium name="The Broad Institute Genome Sequencing Center for Infectious Disease"/>
            <person name="Wu L."/>
            <person name="Ma J."/>
        </authorList>
    </citation>
    <scope>NUCLEOTIDE SEQUENCE [LARGE SCALE GENOMIC DNA]</scope>
    <source>
        <strain evidence="4">CCUG 42722</strain>
    </source>
</reference>
<dbReference type="RefSeq" id="WP_377131409.1">
    <property type="nucleotide sequence ID" value="NZ_JBHSFI010000001.1"/>
</dbReference>
<organism evidence="3 4">
    <name type="scientific">Promicromonospora alba</name>
    <dbReference type="NCBI Taxonomy" id="1616110"/>
    <lineage>
        <taxon>Bacteria</taxon>
        <taxon>Bacillati</taxon>
        <taxon>Actinomycetota</taxon>
        <taxon>Actinomycetes</taxon>
        <taxon>Micrococcales</taxon>
        <taxon>Promicromonosporaceae</taxon>
        <taxon>Promicromonospora</taxon>
    </lineage>
</organism>
<protein>
    <submittedName>
        <fullName evidence="3">ANTAR domain-containing protein</fullName>
    </submittedName>
</protein>
<feature type="compositionally biased region" description="Low complexity" evidence="1">
    <location>
        <begin position="125"/>
        <end position="139"/>
    </location>
</feature>
<dbReference type="Proteomes" id="UP001596011">
    <property type="component" value="Unassembled WGS sequence"/>
</dbReference>
<dbReference type="Gene3D" id="1.10.10.10">
    <property type="entry name" value="Winged helix-like DNA-binding domain superfamily/Winged helix DNA-binding domain"/>
    <property type="match status" value="1"/>
</dbReference>
<evidence type="ECO:0000256" key="1">
    <source>
        <dbReference type="SAM" id="MobiDB-lite"/>
    </source>
</evidence>
<name>A0ABV9HAW2_9MICO</name>
<dbReference type="InterPro" id="IPR036388">
    <property type="entry name" value="WH-like_DNA-bd_sf"/>
</dbReference>
<proteinExistence type="predicted"/>
<feature type="region of interest" description="Disordered" evidence="1">
    <location>
        <begin position="112"/>
        <end position="139"/>
    </location>
</feature>
<dbReference type="Pfam" id="PF03861">
    <property type="entry name" value="ANTAR"/>
    <property type="match status" value="1"/>
</dbReference>
<dbReference type="SMART" id="SM01012">
    <property type="entry name" value="ANTAR"/>
    <property type="match status" value="1"/>
</dbReference>
<evidence type="ECO:0000313" key="3">
    <source>
        <dbReference type="EMBL" id="MFC4626877.1"/>
    </source>
</evidence>